<name>A0A2P2KAQ3_RHIMU</name>
<organism evidence="1">
    <name type="scientific">Rhizophora mucronata</name>
    <name type="common">Asiatic mangrove</name>
    <dbReference type="NCBI Taxonomy" id="61149"/>
    <lineage>
        <taxon>Eukaryota</taxon>
        <taxon>Viridiplantae</taxon>
        <taxon>Streptophyta</taxon>
        <taxon>Embryophyta</taxon>
        <taxon>Tracheophyta</taxon>
        <taxon>Spermatophyta</taxon>
        <taxon>Magnoliopsida</taxon>
        <taxon>eudicotyledons</taxon>
        <taxon>Gunneridae</taxon>
        <taxon>Pentapetalae</taxon>
        <taxon>rosids</taxon>
        <taxon>fabids</taxon>
        <taxon>Malpighiales</taxon>
        <taxon>Rhizophoraceae</taxon>
        <taxon>Rhizophora</taxon>
    </lineage>
</organism>
<protein>
    <submittedName>
        <fullName evidence="1">Uncharacterized protein</fullName>
    </submittedName>
</protein>
<evidence type="ECO:0000313" key="1">
    <source>
        <dbReference type="EMBL" id="MBX02794.1"/>
    </source>
</evidence>
<accession>A0A2P2KAQ3</accession>
<proteinExistence type="predicted"/>
<dbReference type="EMBL" id="GGEC01022310">
    <property type="protein sequence ID" value="MBX02794.1"/>
    <property type="molecule type" value="Transcribed_RNA"/>
</dbReference>
<reference evidence="1" key="1">
    <citation type="submission" date="2018-02" db="EMBL/GenBank/DDBJ databases">
        <title>Rhizophora mucronata_Transcriptome.</title>
        <authorList>
            <person name="Meera S.P."/>
            <person name="Sreeshan A."/>
            <person name="Augustine A."/>
        </authorList>
    </citation>
    <scope>NUCLEOTIDE SEQUENCE</scope>
    <source>
        <tissue evidence="1">Leaf</tissue>
    </source>
</reference>
<dbReference type="AlphaFoldDB" id="A0A2P2KAQ3"/>
<sequence>MQKQTKSSYMMIHPHIFLLPLHQVLLQLLLDVKQMVNLFSISC</sequence>